<evidence type="ECO:0000313" key="2">
    <source>
        <dbReference type="Proteomes" id="UP000050413"/>
    </source>
</evidence>
<evidence type="ECO:0000313" key="1">
    <source>
        <dbReference type="EMBL" id="KPP91622.1"/>
    </source>
</evidence>
<accession>A0A0P7WVG8</accession>
<protein>
    <submittedName>
        <fullName evidence="1">Uncharacterized protein</fullName>
    </submittedName>
</protein>
<dbReference type="Proteomes" id="UP000050413">
    <property type="component" value="Unassembled WGS sequence"/>
</dbReference>
<comment type="caution">
    <text evidence="1">The sequence shown here is derived from an EMBL/GenBank/DDBJ whole genome shotgun (WGS) entry which is preliminary data.</text>
</comment>
<dbReference type="STRING" id="1666912.Ga0058931_2595"/>
<gene>
    <name evidence="1" type="ORF">HLUCCA05_00500</name>
</gene>
<dbReference type="AlphaFoldDB" id="A0A0P7WVG8"/>
<reference evidence="1 2" key="1">
    <citation type="submission" date="2015-09" db="EMBL/GenBank/DDBJ databases">
        <title>Identification and resolution of microdiversity through metagenomic sequencing of parallel consortia.</title>
        <authorList>
            <person name="Nelson W.C."/>
            <person name="Romine M.F."/>
            <person name="Lindemann S.R."/>
        </authorList>
    </citation>
    <scope>NUCLEOTIDE SEQUENCE [LARGE SCALE GENOMIC DNA]</scope>
    <source>
        <strain evidence="1">HL-91</strain>
    </source>
</reference>
<organism evidence="1 2">
    <name type="scientific">Roseibaca calidilacus</name>
    <dbReference type="NCBI Taxonomy" id="1666912"/>
    <lineage>
        <taxon>Bacteria</taxon>
        <taxon>Pseudomonadati</taxon>
        <taxon>Pseudomonadota</taxon>
        <taxon>Alphaproteobacteria</taxon>
        <taxon>Rhodobacterales</taxon>
        <taxon>Paracoccaceae</taxon>
        <taxon>Roseinatronobacter</taxon>
    </lineage>
</organism>
<sequence>MRAPLLTRIAQAGRDAAQVQMQTAPAPMAEAPLPESESQLETTLARLEEALAIAPTKAPDPAETVIDEDALAEMVARIVRQELQGELGERITRNIRKLVRAEVARELQMRNL</sequence>
<dbReference type="EMBL" id="LJSG01000013">
    <property type="protein sequence ID" value="KPP91622.1"/>
    <property type="molecule type" value="Genomic_DNA"/>
</dbReference>
<proteinExistence type="predicted"/>
<name>A0A0P7WVG8_9RHOB</name>